<dbReference type="GO" id="GO:0000166">
    <property type="term" value="F:nucleotide binding"/>
    <property type="evidence" value="ECO:0007669"/>
    <property type="project" value="InterPro"/>
</dbReference>
<accession>A0A9W8QJT9</accession>
<dbReference type="Proteomes" id="UP001144673">
    <property type="component" value="Chromosome 1"/>
</dbReference>
<evidence type="ECO:0000256" key="3">
    <source>
        <dbReference type="ARBA" id="ARBA00025724"/>
    </source>
</evidence>
<dbReference type="RefSeq" id="XP_056058163.1">
    <property type="nucleotide sequence ID" value="XM_056202626.1"/>
</dbReference>
<feature type="domain" description="RNA polymerase Rpb4/RPC9 core" evidence="4">
    <location>
        <begin position="33"/>
        <end position="149"/>
    </location>
</feature>
<dbReference type="SUPFAM" id="SSF47819">
    <property type="entry name" value="HRDC-like"/>
    <property type="match status" value="1"/>
</dbReference>
<dbReference type="Pfam" id="PF03874">
    <property type="entry name" value="RNA_pol_Rpb4"/>
    <property type="match status" value="1"/>
</dbReference>
<dbReference type="Gene3D" id="1.20.1250.40">
    <property type="match status" value="1"/>
</dbReference>
<dbReference type="SMART" id="SM00657">
    <property type="entry name" value="RPOL4c"/>
    <property type="match status" value="1"/>
</dbReference>
<dbReference type="GeneID" id="80892148"/>
<evidence type="ECO:0000256" key="1">
    <source>
        <dbReference type="ARBA" id="ARBA00004123"/>
    </source>
</evidence>
<dbReference type="GO" id="GO:0005634">
    <property type="term" value="C:nucleus"/>
    <property type="evidence" value="ECO:0007669"/>
    <property type="project" value="UniProtKB-SubCell"/>
</dbReference>
<gene>
    <name evidence="5" type="ORF">LMH87_004989</name>
</gene>
<dbReference type="InterPro" id="IPR006590">
    <property type="entry name" value="RNA_pol_Rpb4/RPC9_core"/>
</dbReference>
<dbReference type="AlphaFoldDB" id="A0A9W8QJT9"/>
<dbReference type="KEGG" id="amus:LMH87_004989"/>
<dbReference type="InterPro" id="IPR005574">
    <property type="entry name" value="Rpb4/RPC9"/>
</dbReference>
<protein>
    <recommendedName>
        <fullName evidence="4">RNA polymerase Rpb4/RPC9 core domain-containing protein</fullName>
    </recommendedName>
</protein>
<dbReference type="EMBL" id="JAJHUN010000001">
    <property type="protein sequence ID" value="KAJ4163248.1"/>
    <property type="molecule type" value="Genomic_DNA"/>
</dbReference>
<sequence>MTGLPIKRPLIARPKAIPPSEQVIEAGDTLRLGSAQDLDTLTVSEASLIINAVMAKRRQAPENLRYNPILQNTLNYCDAFARYRTRESIEAVERLLSAYPELAKSERAQLGSFCCRDADEAKTVIPSPVDKVDDEKLQELLDELVKLAV</sequence>
<dbReference type="GO" id="GO:0030880">
    <property type="term" value="C:RNA polymerase complex"/>
    <property type="evidence" value="ECO:0007669"/>
    <property type="project" value="InterPro"/>
</dbReference>
<name>A0A9W8QJT9_AKAMU</name>
<keyword evidence="6" id="KW-1185">Reference proteome</keyword>
<organism evidence="5 6">
    <name type="scientific">Akanthomyces muscarius</name>
    <name type="common">Entomopathogenic fungus</name>
    <name type="synonym">Lecanicillium muscarium</name>
    <dbReference type="NCBI Taxonomy" id="2231603"/>
    <lineage>
        <taxon>Eukaryota</taxon>
        <taxon>Fungi</taxon>
        <taxon>Dikarya</taxon>
        <taxon>Ascomycota</taxon>
        <taxon>Pezizomycotina</taxon>
        <taxon>Sordariomycetes</taxon>
        <taxon>Hypocreomycetidae</taxon>
        <taxon>Hypocreales</taxon>
        <taxon>Cordycipitaceae</taxon>
        <taxon>Akanthomyces</taxon>
    </lineage>
</organism>
<comment type="subcellular location">
    <subcellularLocation>
        <location evidence="1">Nucleus</location>
    </subcellularLocation>
</comment>
<evidence type="ECO:0000256" key="2">
    <source>
        <dbReference type="ARBA" id="ARBA00023242"/>
    </source>
</evidence>
<comment type="caution">
    <text evidence="5">The sequence shown here is derived from an EMBL/GenBank/DDBJ whole genome shotgun (WGS) entry which is preliminary data.</text>
</comment>
<dbReference type="InterPro" id="IPR045222">
    <property type="entry name" value="Rpb4-like"/>
</dbReference>
<keyword evidence="2" id="KW-0539">Nucleus</keyword>
<dbReference type="GO" id="GO:0006352">
    <property type="term" value="P:DNA-templated transcription initiation"/>
    <property type="evidence" value="ECO:0007669"/>
    <property type="project" value="InterPro"/>
</dbReference>
<dbReference type="InterPro" id="IPR010997">
    <property type="entry name" value="HRDC-like_sf"/>
</dbReference>
<dbReference type="PANTHER" id="PTHR21297">
    <property type="entry name" value="DNA-DIRECTED RNA POLYMERASE II"/>
    <property type="match status" value="1"/>
</dbReference>
<comment type="similarity">
    <text evidence="3">Belongs to the eukaryotic RPB4 RNA polymerase subunit family.</text>
</comment>
<proteinExistence type="inferred from homology"/>
<evidence type="ECO:0000259" key="4">
    <source>
        <dbReference type="SMART" id="SM00657"/>
    </source>
</evidence>
<evidence type="ECO:0000313" key="6">
    <source>
        <dbReference type="Proteomes" id="UP001144673"/>
    </source>
</evidence>
<evidence type="ECO:0000313" key="5">
    <source>
        <dbReference type="EMBL" id="KAJ4163248.1"/>
    </source>
</evidence>
<reference evidence="5" key="1">
    <citation type="journal article" date="2023" name="Access Microbiol">
        <title>De-novo genome assembly for Akanthomyces muscarius, a biocontrol agent of insect agricultural pests.</title>
        <authorList>
            <person name="Erdos Z."/>
            <person name="Studholme D.J."/>
            <person name="Raymond B."/>
            <person name="Sharma M."/>
        </authorList>
    </citation>
    <scope>NUCLEOTIDE SEQUENCE</scope>
    <source>
        <strain evidence="5">Ve6</strain>
    </source>
</reference>
<dbReference type="InterPro" id="IPR038324">
    <property type="entry name" value="Rpb4/RPC9_sf"/>
</dbReference>